<dbReference type="PANTHER" id="PTHR43808">
    <property type="entry name" value="ACETYLORNITHINE DEACETYLASE"/>
    <property type="match status" value="1"/>
</dbReference>
<organism evidence="7 8">
    <name type="scientific">Microbacterium phycohabitans</name>
    <dbReference type="NCBI Taxonomy" id="3075993"/>
    <lineage>
        <taxon>Bacteria</taxon>
        <taxon>Bacillati</taxon>
        <taxon>Actinomycetota</taxon>
        <taxon>Actinomycetes</taxon>
        <taxon>Micrococcales</taxon>
        <taxon>Microbacteriaceae</taxon>
        <taxon>Microbacterium</taxon>
    </lineage>
</organism>
<dbReference type="Gene3D" id="3.30.70.360">
    <property type="match status" value="1"/>
</dbReference>
<evidence type="ECO:0000256" key="2">
    <source>
        <dbReference type="ARBA" id="ARBA00006247"/>
    </source>
</evidence>
<dbReference type="EMBL" id="JAWDIT010000002">
    <property type="protein sequence ID" value="MDU0345712.1"/>
    <property type="molecule type" value="Genomic_DNA"/>
</dbReference>
<evidence type="ECO:0000256" key="3">
    <source>
        <dbReference type="ARBA" id="ARBA00022723"/>
    </source>
</evidence>
<dbReference type="PANTHER" id="PTHR43808:SF8">
    <property type="entry name" value="PEPTIDASE M20 DIMERISATION DOMAIN-CONTAINING PROTEIN"/>
    <property type="match status" value="1"/>
</dbReference>
<evidence type="ECO:0000256" key="5">
    <source>
        <dbReference type="ARBA" id="ARBA00022833"/>
    </source>
</evidence>
<evidence type="ECO:0000256" key="4">
    <source>
        <dbReference type="ARBA" id="ARBA00022801"/>
    </source>
</evidence>
<dbReference type="NCBIfam" id="NF005913">
    <property type="entry name" value="PRK07906.1"/>
    <property type="match status" value="1"/>
</dbReference>
<reference evidence="7 8" key="1">
    <citation type="submission" date="2023-09" db="EMBL/GenBank/DDBJ databases">
        <title>Microbacterium fusihabitans sp. nov., Microbacterium phycihabitans sp. nov., and Microbacterium cervinum sp. nov., isolated from dried seaweeds of beach.</title>
        <authorList>
            <person name="Lee S.D."/>
        </authorList>
    </citation>
    <scope>NUCLEOTIDE SEQUENCE [LARGE SCALE GENOMIC DNA]</scope>
    <source>
        <strain evidence="7 8">KSW2-29</strain>
    </source>
</reference>
<dbReference type="SUPFAM" id="SSF55031">
    <property type="entry name" value="Bacterial exopeptidase dimerisation domain"/>
    <property type="match status" value="1"/>
</dbReference>
<keyword evidence="4" id="KW-0378">Hydrolase</keyword>
<keyword evidence="8" id="KW-1185">Reference proteome</keyword>
<dbReference type="RefSeq" id="WP_316004215.1">
    <property type="nucleotide sequence ID" value="NZ_JAWDIT010000002.1"/>
</dbReference>
<evidence type="ECO:0000256" key="1">
    <source>
        <dbReference type="ARBA" id="ARBA00001947"/>
    </source>
</evidence>
<keyword evidence="5" id="KW-0862">Zinc</keyword>
<dbReference type="Gene3D" id="3.40.630.10">
    <property type="entry name" value="Zn peptidases"/>
    <property type="match status" value="1"/>
</dbReference>
<sequence length="425" mass="44893">MSPLEAEALEFVRALIRIDSVNTGDPATIGDGETRAARFVQAQLEDAGYATTLVEPVPGRASVIARLTGSDPDAGALVAHAHLDVVPVDAADWTHPPFGAEIHDGMLYGRGAVDMKDFAGMLLAIARAFRRDGVVPRRDLIFAFFADEEAGGVWGARWLVQHRPELFAGATEALSEVGGFSLPLPGDRRAYLVATAEKGVSTATLTARGRAAHGSRPTADNAVVRLARAVAAVGAHTFPVVRTATLERFVDTWERAGGRIDDLGFAASLLDAGMRNTASPTVLAAGGKANVIPASASATLDVRIVPGQHDVVRSELAAVVGDDIELTWARDIAAIEASVDAPLVDVLQRAITAEDPDGVVVPYLLPASTDNKHLSRLGIRGYGFVPLRVPADFDVFGQFHAADERVPVEALAFGTRVTARILREA</sequence>
<dbReference type="InterPro" id="IPR011650">
    <property type="entry name" value="Peptidase_M20_dimer"/>
</dbReference>
<dbReference type="SUPFAM" id="SSF53187">
    <property type="entry name" value="Zn-dependent exopeptidases"/>
    <property type="match status" value="1"/>
</dbReference>
<evidence type="ECO:0000259" key="6">
    <source>
        <dbReference type="Pfam" id="PF07687"/>
    </source>
</evidence>
<keyword evidence="3" id="KW-0479">Metal-binding</keyword>
<protein>
    <submittedName>
        <fullName evidence="7">M20/M25/M40 family metallo-hydrolase</fullName>
    </submittedName>
</protein>
<comment type="caution">
    <text evidence="7">The sequence shown here is derived from an EMBL/GenBank/DDBJ whole genome shotgun (WGS) entry which is preliminary data.</text>
</comment>
<evidence type="ECO:0000313" key="8">
    <source>
        <dbReference type="Proteomes" id="UP001261125"/>
    </source>
</evidence>
<dbReference type="Gene3D" id="1.10.150.900">
    <property type="match status" value="1"/>
</dbReference>
<dbReference type="InterPro" id="IPR050072">
    <property type="entry name" value="Peptidase_M20A"/>
</dbReference>
<dbReference type="Pfam" id="PF07687">
    <property type="entry name" value="M20_dimer"/>
    <property type="match status" value="1"/>
</dbReference>
<name>A0ABU3SLL7_9MICO</name>
<gene>
    <name evidence="7" type="ORF">RWH44_08335</name>
</gene>
<accession>A0ABU3SLL7</accession>
<evidence type="ECO:0000313" key="7">
    <source>
        <dbReference type="EMBL" id="MDU0345712.1"/>
    </source>
</evidence>
<feature type="domain" description="Peptidase M20 dimerisation" evidence="6">
    <location>
        <begin position="195"/>
        <end position="320"/>
    </location>
</feature>
<proteinExistence type="inferred from homology"/>
<dbReference type="Pfam" id="PF01546">
    <property type="entry name" value="Peptidase_M20"/>
    <property type="match status" value="1"/>
</dbReference>
<comment type="cofactor">
    <cofactor evidence="1">
        <name>Zn(2+)</name>
        <dbReference type="ChEBI" id="CHEBI:29105"/>
    </cofactor>
</comment>
<dbReference type="InterPro" id="IPR002933">
    <property type="entry name" value="Peptidase_M20"/>
</dbReference>
<dbReference type="Proteomes" id="UP001261125">
    <property type="component" value="Unassembled WGS sequence"/>
</dbReference>
<comment type="similarity">
    <text evidence="2">Belongs to the peptidase M20A family.</text>
</comment>
<dbReference type="InterPro" id="IPR036264">
    <property type="entry name" value="Bact_exopeptidase_dim_dom"/>
</dbReference>